<organism evidence="2 3">
    <name type="scientific">Paenibacillus solani</name>
    <dbReference type="NCBI Taxonomy" id="1705565"/>
    <lineage>
        <taxon>Bacteria</taxon>
        <taxon>Bacillati</taxon>
        <taxon>Bacillota</taxon>
        <taxon>Bacilli</taxon>
        <taxon>Bacillales</taxon>
        <taxon>Paenibacillaceae</taxon>
        <taxon>Paenibacillus</taxon>
    </lineage>
</organism>
<gene>
    <name evidence="2" type="ORF">AM231_15370</name>
</gene>
<feature type="transmembrane region" description="Helical" evidence="1">
    <location>
        <begin position="6"/>
        <end position="23"/>
    </location>
</feature>
<dbReference type="Proteomes" id="UP000036932">
    <property type="component" value="Unassembled WGS sequence"/>
</dbReference>
<comment type="caution">
    <text evidence="2">The sequence shown here is derived from an EMBL/GenBank/DDBJ whole genome shotgun (WGS) entry which is preliminary data.</text>
</comment>
<evidence type="ECO:0000256" key="1">
    <source>
        <dbReference type="SAM" id="Phobius"/>
    </source>
</evidence>
<name>A0A0M1P7C6_9BACL</name>
<keyword evidence="3" id="KW-1185">Reference proteome</keyword>
<evidence type="ECO:0000313" key="2">
    <source>
        <dbReference type="EMBL" id="KOR90366.1"/>
    </source>
</evidence>
<sequence length="251" mass="30143">MAGNQTIYIIIALLVLVWIFKEVRTRYLKDLDFEISRIDQILKVYGELEIKIIKCLENESDKEKHISLLETISLSYSYLSRKLYHKCKDYLEDMSKNNLEQLLRILRKEIDSMNYEQNNRIDIEKKEMITYFANILKPFFIPVAITFMTLLLVIIASLFGLSMSNPALEWHMKLWVASTFGSGFLFLLFAYVFVSILTNKKFKNKWVNWIYILVTLMLFILIFYIDYLSIFCFVFLIYFLFFRFPKMMKRE</sequence>
<dbReference type="RefSeq" id="WP_054403305.1">
    <property type="nucleotide sequence ID" value="NZ_LIUT01000001.1"/>
</dbReference>
<reference evidence="3" key="1">
    <citation type="submission" date="2015-08" db="EMBL/GenBank/DDBJ databases">
        <title>Genome sequencing project for genomic taxonomy and phylogenomics of Bacillus-like bacteria.</title>
        <authorList>
            <person name="Liu B."/>
            <person name="Wang J."/>
            <person name="Zhu Y."/>
            <person name="Liu G."/>
            <person name="Chen Q."/>
            <person name="Chen Z."/>
            <person name="Lan J."/>
            <person name="Che J."/>
            <person name="Ge C."/>
            <person name="Shi H."/>
            <person name="Pan Z."/>
            <person name="Liu X."/>
        </authorList>
    </citation>
    <scope>NUCLEOTIDE SEQUENCE [LARGE SCALE GENOMIC DNA]</scope>
    <source>
        <strain evidence="3">FJAT-22460</strain>
    </source>
</reference>
<feature type="transmembrane region" description="Helical" evidence="1">
    <location>
        <begin position="228"/>
        <end position="245"/>
    </location>
</feature>
<keyword evidence="1" id="KW-0812">Transmembrane</keyword>
<feature type="transmembrane region" description="Helical" evidence="1">
    <location>
        <begin position="174"/>
        <end position="194"/>
    </location>
</feature>
<keyword evidence="1" id="KW-0472">Membrane</keyword>
<dbReference type="AlphaFoldDB" id="A0A0M1P7C6"/>
<feature type="transmembrane region" description="Helical" evidence="1">
    <location>
        <begin position="206"/>
        <end position="222"/>
    </location>
</feature>
<dbReference type="PATRIC" id="fig|1705565.3.peg.5138"/>
<evidence type="ECO:0000313" key="3">
    <source>
        <dbReference type="Proteomes" id="UP000036932"/>
    </source>
</evidence>
<keyword evidence="1" id="KW-1133">Transmembrane helix</keyword>
<feature type="transmembrane region" description="Helical" evidence="1">
    <location>
        <begin position="139"/>
        <end position="162"/>
    </location>
</feature>
<proteinExistence type="predicted"/>
<dbReference type="EMBL" id="LIUT01000001">
    <property type="protein sequence ID" value="KOR90366.1"/>
    <property type="molecule type" value="Genomic_DNA"/>
</dbReference>
<accession>A0A0M1P7C6</accession>
<protein>
    <submittedName>
        <fullName evidence="2">Uncharacterized protein</fullName>
    </submittedName>
</protein>